<keyword evidence="4" id="KW-1185">Reference proteome</keyword>
<dbReference type="AlphaFoldDB" id="A0ABC9G077"/>
<dbReference type="InterPro" id="IPR057192">
    <property type="entry name" value="DUF7870"/>
</dbReference>
<sequence length="359" mass="38463">MMTAARTMGACNGCLLRRLLRTVLVLSLASLRLALANGDDVHLPALLAELKHRGYPRHGGHAVFLGDAGPWLPFLQQNHVAPVSAAELRAIPDESVDLAVVGRGAGVDFGLVDRVLKVGGVAAVFAASRSALELPGNYKVAAVIAPRSEKNEGAVAAEKTGASTGGSAAIARRHHRKLLAAPGNKEDVLDGLEGVLLEPPQRRHAIRRLRPKYLPELTGDSLEGYRRRVFIDVAPAPGGGAASWFRKHYPRGRHEFESVRLTAAGEAAEGIGDWLEGNVGEEDYVVVKAGVEAAEEMLRKGAAVVRRVDELFLDCGEGGRGAAGNGNLGRRPYWQCLALYGRLRDQGVAVHQWWSGMLR</sequence>
<dbReference type="EMBL" id="OZ075117">
    <property type="protein sequence ID" value="CAL5084118.1"/>
    <property type="molecule type" value="Genomic_DNA"/>
</dbReference>
<feature type="domain" description="DUF7870" evidence="2">
    <location>
        <begin position="189"/>
        <end position="354"/>
    </location>
</feature>
<evidence type="ECO:0000256" key="1">
    <source>
        <dbReference type="SAM" id="SignalP"/>
    </source>
</evidence>
<evidence type="ECO:0000313" key="3">
    <source>
        <dbReference type="EMBL" id="CAL5084118.1"/>
    </source>
</evidence>
<feature type="signal peptide" evidence="1">
    <location>
        <begin position="1"/>
        <end position="38"/>
    </location>
</feature>
<keyword evidence="1" id="KW-0732">Signal</keyword>
<gene>
    <name evidence="3" type="ORF">URODEC1_LOCUS110351</name>
</gene>
<dbReference type="PANTHER" id="PTHR33597">
    <property type="entry name" value="OS02G0760400 PROTEIN"/>
    <property type="match status" value="1"/>
</dbReference>
<protein>
    <recommendedName>
        <fullName evidence="2">DUF7870 domain-containing protein</fullName>
    </recommendedName>
</protein>
<name>A0ABC9G077_9POAL</name>
<dbReference type="Pfam" id="PF25276">
    <property type="entry name" value="DUF7870"/>
    <property type="match status" value="1"/>
</dbReference>
<proteinExistence type="predicted"/>
<evidence type="ECO:0000313" key="4">
    <source>
        <dbReference type="Proteomes" id="UP001497457"/>
    </source>
</evidence>
<dbReference type="PANTHER" id="PTHR33597:SF11">
    <property type="entry name" value="OS07G0620600 PROTEIN"/>
    <property type="match status" value="1"/>
</dbReference>
<reference evidence="3" key="1">
    <citation type="submission" date="2024-10" db="EMBL/GenBank/DDBJ databases">
        <authorList>
            <person name="Ryan C."/>
        </authorList>
    </citation>
    <scope>NUCLEOTIDE SEQUENCE [LARGE SCALE GENOMIC DNA]</scope>
</reference>
<dbReference type="Proteomes" id="UP001497457">
    <property type="component" value="Chromosome 7b"/>
</dbReference>
<accession>A0ABC9G077</accession>
<feature type="chain" id="PRO_5044806177" description="DUF7870 domain-containing protein" evidence="1">
    <location>
        <begin position="39"/>
        <end position="359"/>
    </location>
</feature>
<organism evidence="3 4">
    <name type="scientific">Urochloa decumbens</name>
    <dbReference type="NCBI Taxonomy" id="240449"/>
    <lineage>
        <taxon>Eukaryota</taxon>
        <taxon>Viridiplantae</taxon>
        <taxon>Streptophyta</taxon>
        <taxon>Embryophyta</taxon>
        <taxon>Tracheophyta</taxon>
        <taxon>Spermatophyta</taxon>
        <taxon>Magnoliopsida</taxon>
        <taxon>Liliopsida</taxon>
        <taxon>Poales</taxon>
        <taxon>Poaceae</taxon>
        <taxon>PACMAD clade</taxon>
        <taxon>Panicoideae</taxon>
        <taxon>Panicodae</taxon>
        <taxon>Paniceae</taxon>
        <taxon>Melinidinae</taxon>
        <taxon>Urochloa</taxon>
    </lineage>
</organism>
<evidence type="ECO:0000259" key="2">
    <source>
        <dbReference type="Pfam" id="PF25276"/>
    </source>
</evidence>